<protein>
    <submittedName>
        <fullName evidence="2">Sucrase ferredoxin</fullName>
    </submittedName>
</protein>
<comment type="caution">
    <text evidence="2">The sequence shown here is derived from an EMBL/GenBank/DDBJ whole genome shotgun (WGS) entry which is preliminary data.</text>
</comment>
<gene>
    <name evidence="2" type="ORF">GCM10009867_06160</name>
</gene>
<dbReference type="Proteomes" id="UP001501326">
    <property type="component" value="Unassembled WGS sequence"/>
</dbReference>
<dbReference type="InterPro" id="IPR036249">
    <property type="entry name" value="Thioredoxin-like_sf"/>
</dbReference>
<keyword evidence="3" id="KW-1185">Reference proteome</keyword>
<sequence>MPSSGHGVPAPDACSVGFDVVGVSAFGTAAQAGFFVALEQPGPWGRDAATESHLPPELGSALADACSRRGGRLSLIRRPGRHPADAHDAAQAGHTAYLAWAGEQPWLLTGRVTDPAVLLDVDLDALARGDRDAVAASLPGMAPCPPVLLVCTNGRRDVCCAVRGRPVALDAAVAAPGRVWEASHTGGHRYAPTGVLLPHGATLARLDAALAGEVLAASAHGELPPSVLGPDHDRGRSALPPGAQAAESLVRHVEGVTDLMALHVTPDVTLDMTRRDEPGTPGTPAVDGVPAAFVVSHRDGRSWSVRCERRITARELPESCGKAPVHVASWDAQLIR</sequence>
<reference evidence="2 3" key="1">
    <citation type="journal article" date="2019" name="Int. J. Syst. Evol. Microbiol.">
        <title>The Global Catalogue of Microorganisms (GCM) 10K type strain sequencing project: providing services to taxonomists for standard genome sequencing and annotation.</title>
        <authorList>
            <consortium name="The Broad Institute Genomics Platform"/>
            <consortium name="The Broad Institute Genome Sequencing Center for Infectious Disease"/>
            <person name="Wu L."/>
            <person name="Ma J."/>
        </authorList>
    </citation>
    <scope>NUCLEOTIDE SEQUENCE [LARGE SCALE GENOMIC DNA]</scope>
    <source>
        <strain evidence="2 3">JCM 16378</strain>
    </source>
</reference>
<proteinExistence type="predicted"/>
<feature type="region of interest" description="Disordered" evidence="1">
    <location>
        <begin position="223"/>
        <end position="242"/>
    </location>
</feature>
<evidence type="ECO:0000313" key="2">
    <source>
        <dbReference type="EMBL" id="GAA2731765.1"/>
    </source>
</evidence>
<dbReference type="EMBL" id="BAAARN010000001">
    <property type="protein sequence ID" value="GAA2731765.1"/>
    <property type="molecule type" value="Genomic_DNA"/>
</dbReference>
<name>A0ABN3UH28_9MICO</name>
<evidence type="ECO:0000313" key="3">
    <source>
        <dbReference type="Proteomes" id="UP001501326"/>
    </source>
</evidence>
<evidence type="ECO:0000256" key="1">
    <source>
        <dbReference type="SAM" id="MobiDB-lite"/>
    </source>
</evidence>
<dbReference type="RefSeq" id="WP_344190120.1">
    <property type="nucleotide sequence ID" value="NZ_BAAARN010000001.1"/>
</dbReference>
<dbReference type="SUPFAM" id="SSF52833">
    <property type="entry name" value="Thioredoxin-like"/>
    <property type="match status" value="1"/>
</dbReference>
<organism evidence="2 3">
    <name type="scientific">Pedococcus aerophilus</name>
    <dbReference type="NCBI Taxonomy" id="436356"/>
    <lineage>
        <taxon>Bacteria</taxon>
        <taxon>Bacillati</taxon>
        <taxon>Actinomycetota</taxon>
        <taxon>Actinomycetes</taxon>
        <taxon>Micrococcales</taxon>
        <taxon>Intrasporangiaceae</taxon>
        <taxon>Pedococcus</taxon>
    </lineage>
</organism>
<dbReference type="Pfam" id="PF06999">
    <property type="entry name" value="Suc_Fer-like"/>
    <property type="match status" value="1"/>
</dbReference>
<dbReference type="InterPro" id="IPR009737">
    <property type="entry name" value="Aim32/Apd1-like"/>
</dbReference>
<accession>A0ABN3UH28</accession>